<dbReference type="Proteomes" id="UP000061603">
    <property type="component" value="Chromosome"/>
</dbReference>
<accession>A0A0C5J967</accession>
<keyword evidence="2" id="KW-0223">Dioxygenase</keyword>
<dbReference type="RefSeq" id="WP_202636634.1">
    <property type="nucleotide sequence ID" value="NZ_CP010554.1"/>
</dbReference>
<sequence>MATLVGGFLMPHDPFMSAAPHVAPKEKVDNTMASFRQIEGRIRELAADTIIIIGDDHYCIFGPHCIPRCLIAIGDVEGPVEDWLNIPRGPIANHPELARHILERGYDEGIDWAFAKAISVDHAIAVPHHLAVRSNPKLRTIPIYINAAVAPVIRSQRAYAIGQSIRQAIDSWPGDERVVVFGTGGISHWVGTAEMGRVNEEFDQCILRMVEQGDIDSLLALTDAEILEQGGNGAFELKNWICAMGVMGKLKAETIGYEAVPEWICGCGFAELKAA</sequence>
<evidence type="ECO:0000259" key="1">
    <source>
        <dbReference type="Pfam" id="PF02900"/>
    </source>
</evidence>
<dbReference type="EMBL" id="CP010554">
    <property type="protein sequence ID" value="AJP48194.1"/>
    <property type="molecule type" value="Genomic_DNA"/>
</dbReference>
<dbReference type="InterPro" id="IPR004183">
    <property type="entry name" value="Xdiol_dOase_suB"/>
</dbReference>
<gene>
    <name evidence="2" type="ORF">PG1C_06460</name>
</gene>
<proteinExistence type="predicted"/>
<name>A0A0C5J967_9PROT</name>
<keyword evidence="2" id="KW-0560">Oxidoreductase</keyword>
<dbReference type="HOGENOM" id="CLU_078149_1_1_4"/>
<feature type="domain" description="Extradiol ring-cleavage dioxygenase class III enzyme subunit B" evidence="1">
    <location>
        <begin position="8"/>
        <end position="265"/>
    </location>
</feature>
<dbReference type="Gene3D" id="3.40.830.10">
    <property type="entry name" value="LigB-like"/>
    <property type="match status" value="1"/>
</dbReference>
<reference evidence="2 3" key="1">
    <citation type="journal article" date="2015" name="Genome Announc.">
        <title>Complete Genome Sequence of a Novel Bacterium within the Family Rhodocyclaceae That Degrades Polycyclic Aromatic Hydrocarbons.</title>
        <authorList>
            <person name="Singleton D.R."/>
            <person name="Dickey A.N."/>
            <person name="Scholl E.H."/>
            <person name="Wright F.A."/>
            <person name="Aitken M.D."/>
        </authorList>
    </citation>
    <scope>NUCLEOTIDE SEQUENCE [LARGE SCALE GENOMIC DNA]</scope>
    <source>
        <strain evidence="3">PG1-Ca6</strain>
    </source>
</reference>
<dbReference type="GO" id="GO:0016702">
    <property type="term" value="F:oxidoreductase activity, acting on single donors with incorporation of molecular oxygen, incorporation of two atoms of oxygen"/>
    <property type="evidence" value="ECO:0007669"/>
    <property type="project" value="UniProtKB-ARBA"/>
</dbReference>
<protein>
    <submittedName>
        <fullName evidence="2">Protocatechuate 3,4-dioxygenase</fullName>
    </submittedName>
</protein>
<evidence type="ECO:0000313" key="2">
    <source>
        <dbReference type="EMBL" id="AJP48194.1"/>
    </source>
</evidence>
<organism evidence="2 3">
    <name type="scientific">Rugosibacter aromaticivorans</name>
    <dbReference type="NCBI Taxonomy" id="1565605"/>
    <lineage>
        <taxon>Bacteria</taxon>
        <taxon>Pseudomonadati</taxon>
        <taxon>Pseudomonadota</taxon>
        <taxon>Betaproteobacteria</taxon>
        <taxon>Nitrosomonadales</taxon>
        <taxon>Sterolibacteriaceae</taxon>
        <taxon>Rugosibacter</taxon>
    </lineage>
</organism>
<dbReference type="SUPFAM" id="SSF53213">
    <property type="entry name" value="LigB-like"/>
    <property type="match status" value="1"/>
</dbReference>
<dbReference type="STRING" id="1565605.PG1C_06460"/>
<keyword evidence="3" id="KW-1185">Reference proteome</keyword>
<dbReference type="KEGG" id="rbu:PG1C_06460"/>
<dbReference type="GO" id="GO:0008198">
    <property type="term" value="F:ferrous iron binding"/>
    <property type="evidence" value="ECO:0007669"/>
    <property type="project" value="InterPro"/>
</dbReference>
<dbReference type="AlphaFoldDB" id="A0A0C5J967"/>
<evidence type="ECO:0000313" key="3">
    <source>
        <dbReference type="Proteomes" id="UP000061603"/>
    </source>
</evidence>
<dbReference type="Pfam" id="PF02900">
    <property type="entry name" value="LigB"/>
    <property type="match status" value="1"/>
</dbReference>